<sequence length="246" mass="27965">MADLTAAEGSFEWAMLELKNGKRVSREAWKDRSMYLVLNPGEPGQTVKDGDWRALAGVPVDTKFDYLPNIEICNAEVNFVPYQPSQVDMEIKDWKLVQDSDKDYYLTMDITSETSTGVIVGYIDIGAGKLGDCDFISTNTPASSVGWFRIDSITEDSARFEFGVYVPNNDKELIEKTRLIFKNYYLSILVDKKEYKFDVCDSPGVAYTEKGNMPTGIYSSGTVPKDFLNELMITNIKRRYYCKWTN</sequence>
<dbReference type="PATRIC" id="fig|61647.15.peg.4673"/>
<dbReference type="AlphaFoldDB" id="A0A0J5L4F5"/>
<dbReference type="InterPro" id="IPR021361">
    <property type="entry name" value="Tad2-like_dom"/>
</dbReference>
<proteinExistence type="predicted"/>
<evidence type="ECO:0000259" key="1">
    <source>
        <dbReference type="Pfam" id="PF11195"/>
    </source>
</evidence>
<comment type="caution">
    <text evidence="2">The sequence shown here is derived from an EMBL/GenBank/DDBJ whole genome shotgun (WGS) entry which is preliminary data.</text>
</comment>
<keyword evidence="3" id="KW-1185">Reference proteome</keyword>
<feature type="domain" description="Thoeris anti-defense 2-like" evidence="1">
    <location>
        <begin position="10"/>
        <end position="97"/>
    </location>
</feature>
<reference evidence="2 3" key="1">
    <citation type="submission" date="2015-05" db="EMBL/GenBank/DDBJ databases">
        <title>Genome sequences of Pluralibacter gergoviae.</title>
        <authorList>
            <person name="Greninger A.L."/>
            <person name="Miller S."/>
        </authorList>
    </citation>
    <scope>NUCLEOTIDE SEQUENCE [LARGE SCALE GENOMIC DNA]</scope>
    <source>
        <strain evidence="2 3">JS81F13</strain>
    </source>
</reference>
<protein>
    <recommendedName>
        <fullName evidence="1">Thoeris anti-defense 2-like domain-containing protein</fullName>
    </recommendedName>
</protein>
<dbReference type="Pfam" id="PF11195">
    <property type="entry name" value="Tad2-like"/>
    <property type="match status" value="1"/>
</dbReference>
<evidence type="ECO:0000313" key="2">
    <source>
        <dbReference type="EMBL" id="KMK14633.1"/>
    </source>
</evidence>
<dbReference type="EMBL" id="LDZF01000006">
    <property type="protein sequence ID" value="KMK14633.1"/>
    <property type="molecule type" value="Genomic_DNA"/>
</dbReference>
<gene>
    <name evidence="2" type="ORF">ABW06_07220</name>
</gene>
<dbReference type="RefSeq" id="WP_048278573.1">
    <property type="nucleotide sequence ID" value="NZ_LDZF01000006.1"/>
</dbReference>
<dbReference type="Proteomes" id="UP000036196">
    <property type="component" value="Unassembled WGS sequence"/>
</dbReference>
<accession>A0A0J5L4F5</accession>
<name>A0A0J5L4F5_PLUGE</name>
<organism evidence="2 3">
    <name type="scientific">Pluralibacter gergoviae</name>
    <name type="common">Enterobacter gergoviae</name>
    <dbReference type="NCBI Taxonomy" id="61647"/>
    <lineage>
        <taxon>Bacteria</taxon>
        <taxon>Pseudomonadati</taxon>
        <taxon>Pseudomonadota</taxon>
        <taxon>Gammaproteobacteria</taxon>
        <taxon>Enterobacterales</taxon>
        <taxon>Enterobacteriaceae</taxon>
        <taxon>Pluralibacter</taxon>
    </lineage>
</organism>
<evidence type="ECO:0000313" key="3">
    <source>
        <dbReference type="Proteomes" id="UP000036196"/>
    </source>
</evidence>